<reference evidence="2" key="1">
    <citation type="submission" date="2020-02" db="EMBL/GenBank/DDBJ databases">
        <authorList>
            <person name="Meier V. D."/>
        </authorList>
    </citation>
    <scope>NUCLEOTIDE SEQUENCE</scope>
    <source>
        <strain evidence="2">AVDCRST_MAG02</strain>
    </source>
</reference>
<evidence type="ECO:0000256" key="1">
    <source>
        <dbReference type="SAM" id="MobiDB-lite"/>
    </source>
</evidence>
<dbReference type="EMBL" id="CADCVH010000123">
    <property type="protein sequence ID" value="CAA9479708.1"/>
    <property type="molecule type" value="Genomic_DNA"/>
</dbReference>
<proteinExistence type="predicted"/>
<organism evidence="2">
    <name type="scientific">uncultured Rubrobacteraceae bacterium</name>
    <dbReference type="NCBI Taxonomy" id="349277"/>
    <lineage>
        <taxon>Bacteria</taxon>
        <taxon>Bacillati</taxon>
        <taxon>Actinomycetota</taxon>
        <taxon>Rubrobacteria</taxon>
        <taxon>Rubrobacterales</taxon>
        <taxon>Rubrobacteraceae</taxon>
        <taxon>environmental samples</taxon>
    </lineage>
</organism>
<feature type="non-terminal residue" evidence="2">
    <location>
        <position position="1"/>
    </location>
</feature>
<feature type="non-terminal residue" evidence="2">
    <location>
        <position position="97"/>
    </location>
</feature>
<protein>
    <submittedName>
        <fullName evidence="2">Uncharacterized protein</fullName>
    </submittedName>
</protein>
<accession>A0A6J4RRC6</accession>
<dbReference type="AlphaFoldDB" id="A0A6J4RRC6"/>
<name>A0A6J4RRC6_9ACTN</name>
<sequence length="97" mass="10855">ERTPRGTPRVRGRGEGFGALRHEPLHGHRLLHRGHSSDLRRHARPGRVDLLGPAGPGERRLQHQPLVGPGDGRLGVRHPGHDPRLPPPPRRTRRQPL</sequence>
<evidence type="ECO:0000313" key="2">
    <source>
        <dbReference type="EMBL" id="CAA9479708.1"/>
    </source>
</evidence>
<feature type="region of interest" description="Disordered" evidence="1">
    <location>
        <begin position="1"/>
        <end position="97"/>
    </location>
</feature>
<gene>
    <name evidence="2" type="ORF">AVDCRST_MAG02-4424</name>
</gene>